<dbReference type="EMBL" id="AABL01000842">
    <property type="protein sequence ID" value="EAA22507.1"/>
    <property type="molecule type" value="Genomic_DNA"/>
</dbReference>
<keyword evidence="2" id="KW-1185">Reference proteome</keyword>
<accession>Q7RKB7</accession>
<evidence type="ECO:0000313" key="1">
    <source>
        <dbReference type="EMBL" id="EAA22507.1"/>
    </source>
</evidence>
<name>Q7RKB7_PLAYO</name>
<evidence type="ECO:0000313" key="2">
    <source>
        <dbReference type="Proteomes" id="UP000008553"/>
    </source>
</evidence>
<reference evidence="1 2" key="1">
    <citation type="journal article" date="2002" name="Nature">
        <title>Genome sequence and comparative analysis of the model rodent malaria parasite Plasmodium yoelii yoelii.</title>
        <authorList>
            <person name="Carlton J.M."/>
            <person name="Angiuoli S.V."/>
            <person name="Suh B.B."/>
            <person name="Kooij T.W."/>
            <person name="Pertea M."/>
            <person name="Silva J.C."/>
            <person name="Ermolaeva M.D."/>
            <person name="Allen J.E."/>
            <person name="Selengut J.D."/>
            <person name="Koo H.L."/>
            <person name="Peterson J.D."/>
            <person name="Pop M."/>
            <person name="Kosack D.S."/>
            <person name="Shumway M.F."/>
            <person name="Bidwell S.L."/>
            <person name="Shallom S.J."/>
            <person name="van Aken S.E."/>
            <person name="Riedmuller S.B."/>
            <person name="Feldblyum T.V."/>
            <person name="Cho J.K."/>
            <person name="Quackenbush J."/>
            <person name="Sedegah M."/>
            <person name="Shoaibi A."/>
            <person name="Cummings L.M."/>
            <person name="Florens L."/>
            <person name="Yates J.R."/>
            <person name="Raine J.D."/>
            <person name="Sinden R.E."/>
            <person name="Harris M.A."/>
            <person name="Cunningham D.A."/>
            <person name="Preiser P.R."/>
            <person name="Bergman L.W."/>
            <person name="Vaidya A.B."/>
            <person name="van Lin L.H."/>
            <person name="Janse C.J."/>
            <person name="Waters A.P."/>
            <person name="Smith H.O."/>
            <person name="White O.R."/>
            <person name="Salzberg S.L."/>
            <person name="Venter J.C."/>
            <person name="Fraser C.M."/>
            <person name="Hoffman S.L."/>
            <person name="Gardner M.J."/>
            <person name="Carucci D.J."/>
        </authorList>
    </citation>
    <scope>NUCLEOTIDE SEQUENCE [LARGE SCALE GENOMIC DNA]</scope>
    <source>
        <strain evidence="1 2">17XNL</strain>
    </source>
</reference>
<proteinExistence type="predicted"/>
<sequence>MAVPKKRRSLHKCRKRRNTIFFDKLVGNWLKRRECILLFDMCASNQTKTHEQMNVINCFSGANIKEQFYQSNKNHHDLNFQGFGLTSNKKKKTHLLYGIKNIIT</sequence>
<comment type="caution">
    <text evidence="1">The sequence shown here is derived from an EMBL/GenBank/DDBJ whole genome shotgun (WGS) entry which is preliminary data.</text>
</comment>
<gene>
    <name evidence="1" type="ORF">PY02984</name>
</gene>
<protein>
    <submittedName>
        <fullName evidence="1">Uncharacterized protein</fullName>
    </submittedName>
</protein>
<dbReference type="PaxDb" id="73239-Q7RKB7"/>
<dbReference type="AlphaFoldDB" id="Q7RKB7"/>
<dbReference type="Proteomes" id="UP000008553">
    <property type="component" value="Unassembled WGS sequence"/>
</dbReference>
<organism evidence="1 2">
    <name type="scientific">Plasmodium yoelii yoelii</name>
    <dbReference type="NCBI Taxonomy" id="73239"/>
    <lineage>
        <taxon>Eukaryota</taxon>
        <taxon>Sar</taxon>
        <taxon>Alveolata</taxon>
        <taxon>Apicomplexa</taxon>
        <taxon>Aconoidasida</taxon>
        <taxon>Haemosporida</taxon>
        <taxon>Plasmodiidae</taxon>
        <taxon>Plasmodium</taxon>
        <taxon>Plasmodium (Vinckeia)</taxon>
    </lineage>
</organism>
<dbReference type="InParanoid" id="Q7RKB7"/>